<keyword evidence="5" id="KW-1185">Reference proteome</keyword>
<feature type="transmembrane region" description="Helical" evidence="2">
    <location>
        <begin position="76"/>
        <end position="101"/>
    </location>
</feature>
<evidence type="ECO:0000256" key="1">
    <source>
        <dbReference type="ARBA" id="ARBA00004936"/>
    </source>
</evidence>
<keyword evidence="2" id="KW-1133">Transmembrane helix</keyword>
<feature type="transmembrane region" description="Helical" evidence="2">
    <location>
        <begin position="47"/>
        <end position="69"/>
    </location>
</feature>
<dbReference type="PANTHER" id="PTHR47371">
    <property type="entry name" value="LIPOTEICHOIC ACID SYNTHASE"/>
    <property type="match status" value="1"/>
</dbReference>
<dbReference type="InterPro" id="IPR000917">
    <property type="entry name" value="Sulfatase_N"/>
</dbReference>
<dbReference type="Proteomes" id="UP000783588">
    <property type="component" value="Unassembled WGS sequence"/>
</dbReference>
<proteinExistence type="predicted"/>
<evidence type="ECO:0000313" key="5">
    <source>
        <dbReference type="Proteomes" id="UP000783588"/>
    </source>
</evidence>
<feature type="transmembrane region" description="Helical" evidence="2">
    <location>
        <begin position="121"/>
        <end position="146"/>
    </location>
</feature>
<dbReference type="EMBL" id="JAHLQI010000010">
    <property type="protein sequence ID" value="MBU5491530.1"/>
    <property type="molecule type" value="Genomic_DNA"/>
</dbReference>
<comment type="pathway">
    <text evidence="1">Cell wall biogenesis; lipoteichoic acid biosynthesis.</text>
</comment>
<comment type="caution">
    <text evidence="4">The sequence shown here is derived from an EMBL/GenBank/DDBJ whole genome shotgun (WGS) entry which is preliminary data.</text>
</comment>
<keyword evidence="2" id="KW-0812">Transmembrane</keyword>
<organism evidence="4 5">
    <name type="scientific">Butyricicoccus intestinisimiae</name>
    <dbReference type="NCBI Taxonomy" id="2841509"/>
    <lineage>
        <taxon>Bacteria</taxon>
        <taxon>Bacillati</taxon>
        <taxon>Bacillota</taxon>
        <taxon>Clostridia</taxon>
        <taxon>Eubacteriales</taxon>
        <taxon>Butyricicoccaceae</taxon>
        <taxon>Butyricicoccus</taxon>
    </lineage>
</organism>
<feature type="transmembrane region" description="Helical" evidence="2">
    <location>
        <begin position="161"/>
        <end position="182"/>
    </location>
</feature>
<feature type="transmembrane region" description="Helical" evidence="2">
    <location>
        <begin position="21"/>
        <end position="41"/>
    </location>
</feature>
<dbReference type="InterPro" id="IPR050448">
    <property type="entry name" value="OpgB/LTA_synthase_biosynth"/>
</dbReference>
<feature type="domain" description="Sulfatase N-terminal" evidence="3">
    <location>
        <begin position="289"/>
        <end position="572"/>
    </location>
</feature>
<evidence type="ECO:0000313" key="4">
    <source>
        <dbReference type="EMBL" id="MBU5491530.1"/>
    </source>
</evidence>
<protein>
    <submittedName>
        <fullName evidence="4">Sulfatase-like hydrolase/transferase</fullName>
    </submittedName>
</protein>
<dbReference type="PANTHER" id="PTHR47371:SF3">
    <property type="entry name" value="PHOSPHOGLYCEROL TRANSFERASE I"/>
    <property type="match status" value="1"/>
</dbReference>
<dbReference type="PROSITE" id="PS51257">
    <property type="entry name" value="PROKAR_LIPOPROTEIN"/>
    <property type="match status" value="1"/>
</dbReference>
<evidence type="ECO:0000259" key="3">
    <source>
        <dbReference type="Pfam" id="PF00884"/>
    </source>
</evidence>
<dbReference type="CDD" id="cd16015">
    <property type="entry name" value="LTA_synthase"/>
    <property type="match status" value="1"/>
</dbReference>
<name>A0ABS6EXE2_9FIRM</name>
<accession>A0ABS6EXE2</accession>
<keyword evidence="2" id="KW-0472">Membrane</keyword>
<gene>
    <name evidence="4" type="ORF">KQI75_13045</name>
</gene>
<dbReference type="Pfam" id="PF00884">
    <property type="entry name" value="Sulfatase"/>
    <property type="match status" value="1"/>
</dbReference>
<reference evidence="4 5" key="1">
    <citation type="submission" date="2021-06" db="EMBL/GenBank/DDBJ databases">
        <authorList>
            <person name="Sun Q."/>
            <person name="Li D."/>
        </authorList>
    </citation>
    <scope>NUCLEOTIDE SEQUENCE [LARGE SCALE GENOMIC DNA]</scope>
    <source>
        <strain evidence="4 5">MSJd-7</strain>
    </source>
</reference>
<evidence type="ECO:0000256" key="2">
    <source>
        <dbReference type="SAM" id="Phobius"/>
    </source>
</evidence>
<sequence>MSQTRKFTFTILRNNPAVSAWLLFAGCGAYLELVLHISVFHTADAHVLFPILFGICIGSAIACFSSLFPSKIGGRLALACLSFLCVCCAVQCVYHGIFGSFMPLSQLTLGANALTNFKEQVVYGIFQQIVPVAALCLPIPLAWYLLRSRRVVLPRLTRKTLLPALGALAGICVLTSGALRLLDGGTVYRLLTNTSTSTESSVRHAGLTATMFEECLAQLGGSSVTLTASALDGDLEQSSSGVDNVDAALDFSALADSAKHDPVSALDQYCASIAPTDKNQYTGLTKDYNLIMICAESFSPYVIDEQRTPALYKLANGGFRFHNYYCSFPNTTTNGEYALCMGLMPDMSRTKTASSFDVSRSNYLPYCMGNVFASRGYPAYAYHNYYGTFYDRNHTHPNMGYTFRAVGSGLDMPLSWPSSDKDMIDASVSEYLDSSTPFCAYYMTFSGHYQYNWDNAMSAKNRDAVCNLPYSETVQAYLACNMELEYALEDLFEQLERAGQADNTVIVLTADHYPYGLSESQYNELAGKDIDTTFEKYHNSFLCYIPNMHPVDVDTYCCDIDILPTLLNLFGVSYDSRLLAGKDILSDSTHVAMLADQSYLTDSFRYNAETGTAQSYDTRPVKDADAQAYCQYVSNVFSFSTQVLNNDYYAHVFGKSAAEQTESYDFSDITDPFEEASALFVAENGYMQAKSRTEFGAQASAAYGEVLRALYRMAGGTQSLSDAAVITWAQEHALISDDVSAQDTVTYGSVSRLFLRYLADRKIDVSLTETDKTQLAQIQAGYTELDDTTCLAMYWMRKHAILQDNDLGQYYSLADQVLNRAQISRCLQGISSLVQSTS</sequence>
<dbReference type="RefSeq" id="WP_216471273.1">
    <property type="nucleotide sequence ID" value="NZ_JAHLQI010000010.1"/>
</dbReference>